<feature type="domain" description="Peptidase C14 caspase" evidence="4">
    <location>
        <begin position="34"/>
        <end position="189"/>
    </location>
</feature>
<dbReference type="InterPro" id="IPR027417">
    <property type="entry name" value="P-loop_NTPase"/>
</dbReference>
<comment type="caution">
    <text evidence="5">The sequence shown here is derived from an EMBL/GenBank/DDBJ whole genome shotgun (WGS) entry which is preliminary data.</text>
</comment>
<keyword evidence="1 3" id="KW-0853">WD repeat</keyword>
<dbReference type="SUPFAM" id="SSF52540">
    <property type="entry name" value="P-loop containing nucleoside triphosphate hydrolases"/>
    <property type="match status" value="1"/>
</dbReference>
<dbReference type="PROSITE" id="PS00678">
    <property type="entry name" value="WD_REPEATS_1"/>
    <property type="match status" value="1"/>
</dbReference>
<reference evidence="5 6" key="1">
    <citation type="submission" date="2024-10" db="EMBL/GenBank/DDBJ databases">
        <title>The Natural Products Discovery Center: Release of the First 8490 Sequenced Strains for Exploring Actinobacteria Biosynthetic Diversity.</title>
        <authorList>
            <person name="Kalkreuter E."/>
            <person name="Kautsar S.A."/>
            <person name="Yang D."/>
            <person name="Bader C.D."/>
            <person name="Teijaro C.N."/>
            <person name="Fluegel L."/>
            <person name="Davis C.M."/>
            <person name="Simpson J.R."/>
            <person name="Lauterbach L."/>
            <person name="Steele A.D."/>
            <person name="Gui C."/>
            <person name="Meng S."/>
            <person name="Li G."/>
            <person name="Viehrig K."/>
            <person name="Ye F."/>
            <person name="Su P."/>
            <person name="Kiefer A.F."/>
            <person name="Nichols A."/>
            <person name="Cepeda A.J."/>
            <person name="Yan W."/>
            <person name="Fan B."/>
            <person name="Jiang Y."/>
            <person name="Adhikari A."/>
            <person name="Zheng C.-J."/>
            <person name="Schuster L."/>
            <person name="Cowan T.M."/>
            <person name="Smanski M.J."/>
            <person name="Chevrette M.G."/>
            <person name="De Carvalho L.P.S."/>
            <person name="Shen B."/>
        </authorList>
    </citation>
    <scope>NUCLEOTIDE SEQUENCE [LARGE SCALE GENOMIC DNA]</scope>
    <source>
        <strain evidence="5 6">NPDC051599</strain>
    </source>
</reference>
<dbReference type="Gene3D" id="3.40.50.1460">
    <property type="match status" value="1"/>
</dbReference>
<evidence type="ECO:0000313" key="5">
    <source>
        <dbReference type="EMBL" id="MFI5681911.1"/>
    </source>
</evidence>
<keyword evidence="6" id="KW-1185">Reference proteome</keyword>
<dbReference type="Pfam" id="PF00400">
    <property type="entry name" value="WD40"/>
    <property type="match status" value="2"/>
</dbReference>
<dbReference type="SUPFAM" id="SSF52129">
    <property type="entry name" value="Caspase-like"/>
    <property type="match status" value="1"/>
</dbReference>
<evidence type="ECO:0000313" key="6">
    <source>
        <dbReference type="Proteomes" id="UP001612415"/>
    </source>
</evidence>
<dbReference type="PROSITE" id="PS50082">
    <property type="entry name" value="WD_REPEATS_2"/>
    <property type="match status" value="2"/>
</dbReference>
<feature type="repeat" description="WD" evidence="3">
    <location>
        <begin position="822"/>
        <end position="865"/>
    </location>
</feature>
<dbReference type="SMART" id="SM00320">
    <property type="entry name" value="WD40"/>
    <property type="match status" value="2"/>
</dbReference>
<sequence length="949" mass="103865">MTAPAGGGLQEGEEPRRYLIAASVARYPLCPDWDRPGLVEARDQIVELFTQKLGYRHHHVLGADPTVQQLREQLRDFCTSKDRRDDDLVVVYLSGHGEVDEAGHEHVLLMSDTKPSDVFFTALPTAELVRVFSGTKVRRLMLILDTCYSGQGGNQLAAAALERLSTTWTQASASPGLVIVSSAQPHQRAKAGLFPDLLEQVVASQAVAGHAPKHLSVSAVVQQMNDHDDKPAYQHISLSLLGLTGEPPDFLTNPRHDVRLTDVDLALQDAAEFDEYARRRDTEFNTRLLVRAMGYHGDAVQGWWFCGRHRVLAELAGWLNQRDDDRQEPHPGDSAAEFVRVVTAGPGSGKTAVLGLLAALALPERRRTVPIDALGLAPDWMPDQDSIDVIMYAQTLTNSEVLHGLAAAAGLKAATVGEFLEALASQNGARGRPFTVLIDALDEAATPDTLCTQIVRPLIDHSQGRIRLLLGTRPYLLDRLGLDTRRREHRHKVLDLDSPRYADREALRAYTMRNLIESCRTSPYRRRPDMLQPVGRAVAEAAERSFLVARFAAYTLASADDVVTDPDDLQWRASLPRHAGEAMRDDLTRRLGDDAQRAADLLRPLAYAKGQGLPWEGIWAPLASAISGRPYTDDDLLWLRRNAGSYVVEATENGRSAYRLYHQALNEHLREGVDPATVHSSFVDTLTACVPYRGDATRDWSRAHPYTLNHLASHADAAGRIDDILKDTEYLVHATPNTLTPHLQHSTTDEARLTALVYDTNSNLHATATASMRRQALTLNAAHAGATTLLHQFTTYIAPTEWTPVWATGSDFRFRPGHGEPLTGHTSAVSAVACTVLDGTPIAVTGSDDGTVRVWDLASGRPIGEPFTGHTSTVSGVPCTVLDGTPIAVTGSYLDDTVRVWDLRSRKLVQTFIAPSCQALAFTGDGGLVLGLGADVAVLRRDQDRSMSR</sequence>
<dbReference type="PANTHER" id="PTHR22847">
    <property type="entry name" value="WD40 REPEAT PROTEIN"/>
    <property type="match status" value="1"/>
</dbReference>
<accession>A0ABW7YHK2</accession>
<proteinExistence type="predicted"/>
<gene>
    <name evidence="5" type="ORF">ACIA8P_46405</name>
</gene>
<dbReference type="Pfam" id="PF00656">
    <property type="entry name" value="Peptidase_C14"/>
    <property type="match status" value="1"/>
</dbReference>
<dbReference type="Gene3D" id="2.130.10.10">
    <property type="entry name" value="YVTN repeat-like/Quinoprotein amine dehydrogenase"/>
    <property type="match status" value="1"/>
</dbReference>
<dbReference type="InterPro" id="IPR015943">
    <property type="entry name" value="WD40/YVTN_repeat-like_dom_sf"/>
</dbReference>
<protein>
    <submittedName>
        <fullName evidence="5">Caspase family protein</fullName>
    </submittedName>
</protein>
<feature type="repeat" description="WD" evidence="3">
    <location>
        <begin position="895"/>
        <end position="911"/>
    </location>
</feature>
<dbReference type="Proteomes" id="UP001612415">
    <property type="component" value="Unassembled WGS sequence"/>
</dbReference>
<dbReference type="SUPFAM" id="SSF50978">
    <property type="entry name" value="WD40 repeat-like"/>
    <property type="match status" value="1"/>
</dbReference>
<organism evidence="5 6">
    <name type="scientific">Streptomyces cellulosae</name>
    <dbReference type="NCBI Taxonomy" id="1968"/>
    <lineage>
        <taxon>Bacteria</taxon>
        <taxon>Bacillati</taxon>
        <taxon>Actinomycetota</taxon>
        <taxon>Actinomycetes</taxon>
        <taxon>Kitasatosporales</taxon>
        <taxon>Streptomycetaceae</taxon>
        <taxon>Streptomyces</taxon>
    </lineage>
</organism>
<dbReference type="InterPro" id="IPR029030">
    <property type="entry name" value="Caspase-like_dom_sf"/>
</dbReference>
<dbReference type="PROSITE" id="PS50294">
    <property type="entry name" value="WD_REPEATS_REGION"/>
    <property type="match status" value="1"/>
</dbReference>
<dbReference type="InterPro" id="IPR019775">
    <property type="entry name" value="WD40_repeat_CS"/>
</dbReference>
<dbReference type="PANTHER" id="PTHR22847:SF637">
    <property type="entry name" value="WD REPEAT DOMAIN 5B"/>
    <property type="match status" value="1"/>
</dbReference>
<dbReference type="RefSeq" id="WP_398662961.1">
    <property type="nucleotide sequence ID" value="NZ_JBITDC010000035.1"/>
</dbReference>
<evidence type="ECO:0000256" key="2">
    <source>
        <dbReference type="ARBA" id="ARBA00022737"/>
    </source>
</evidence>
<evidence type="ECO:0000256" key="3">
    <source>
        <dbReference type="PROSITE-ProRule" id="PRU00221"/>
    </source>
</evidence>
<dbReference type="InterPro" id="IPR001680">
    <property type="entry name" value="WD40_rpt"/>
</dbReference>
<evidence type="ECO:0000256" key="1">
    <source>
        <dbReference type="ARBA" id="ARBA00022574"/>
    </source>
</evidence>
<evidence type="ECO:0000259" key="4">
    <source>
        <dbReference type="Pfam" id="PF00656"/>
    </source>
</evidence>
<keyword evidence="2" id="KW-0677">Repeat</keyword>
<dbReference type="InterPro" id="IPR036322">
    <property type="entry name" value="WD40_repeat_dom_sf"/>
</dbReference>
<dbReference type="InterPro" id="IPR011600">
    <property type="entry name" value="Pept_C14_caspase"/>
</dbReference>
<name>A0ABW7YHK2_STRCE</name>
<dbReference type="EMBL" id="JBITDC010000035">
    <property type="protein sequence ID" value="MFI5681911.1"/>
    <property type="molecule type" value="Genomic_DNA"/>
</dbReference>